<evidence type="ECO:0000256" key="1">
    <source>
        <dbReference type="SAM" id="MobiDB-lite"/>
    </source>
</evidence>
<organism evidence="2 3">
    <name type="scientific">Potamilus streckersoni</name>
    <dbReference type="NCBI Taxonomy" id="2493646"/>
    <lineage>
        <taxon>Eukaryota</taxon>
        <taxon>Metazoa</taxon>
        <taxon>Spiralia</taxon>
        <taxon>Lophotrochozoa</taxon>
        <taxon>Mollusca</taxon>
        <taxon>Bivalvia</taxon>
        <taxon>Autobranchia</taxon>
        <taxon>Heteroconchia</taxon>
        <taxon>Palaeoheterodonta</taxon>
        <taxon>Unionida</taxon>
        <taxon>Unionoidea</taxon>
        <taxon>Unionidae</taxon>
        <taxon>Ambleminae</taxon>
        <taxon>Lampsilini</taxon>
        <taxon>Potamilus</taxon>
    </lineage>
</organism>
<dbReference type="Proteomes" id="UP001195483">
    <property type="component" value="Unassembled WGS sequence"/>
</dbReference>
<reference evidence="2" key="3">
    <citation type="submission" date="2023-05" db="EMBL/GenBank/DDBJ databases">
        <authorList>
            <person name="Smith C.H."/>
        </authorList>
    </citation>
    <scope>NUCLEOTIDE SEQUENCE</scope>
    <source>
        <strain evidence="2">CHS0354</strain>
        <tissue evidence="2">Mantle</tissue>
    </source>
</reference>
<evidence type="ECO:0000313" key="3">
    <source>
        <dbReference type="Proteomes" id="UP001195483"/>
    </source>
</evidence>
<sequence length="68" mass="8102">MTSRRQWHIIVTKQLEDQLRRAKRIYNEQLNKKSNRRAREVDKEEQQSKQQEGIGPEAIEAPKTQKAT</sequence>
<feature type="region of interest" description="Disordered" evidence="1">
    <location>
        <begin position="30"/>
        <end position="68"/>
    </location>
</feature>
<feature type="compositionally biased region" description="Basic and acidic residues" evidence="1">
    <location>
        <begin position="37"/>
        <end position="47"/>
    </location>
</feature>
<comment type="caution">
    <text evidence="2">The sequence shown here is derived from an EMBL/GenBank/DDBJ whole genome shotgun (WGS) entry which is preliminary data.</text>
</comment>
<dbReference type="AlphaFoldDB" id="A0AAE0VXW1"/>
<accession>A0AAE0VXW1</accession>
<protein>
    <submittedName>
        <fullName evidence="2">Uncharacterized protein</fullName>
    </submittedName>
</protein>
<name>A0AAE0VXW1_9BIVA</name>
<reference evidence="2" key="1">
    <citation type="journal article" date="2021" name="Genome Biol. Evol.">
        <title>A High-Quality Reference Genome for a Parasitic Bivalve with Doubly Uniparental Inheritance (Bivalvia: Unionida).</title>
        <authorList>
            <person name="Smith C.H."/>
        </authorList>
    </citation>
    <scope>NUCLEOTIDE SEQUENCE</scope>
    <source>
        <strain evidence="2">CHS0354</strain>
    </source>
</reference>
<reference evidence="2" key="2">
    <citation type="journal article" date="2021" name="Genome Biol. Evol.">
        <title>Developing a high-quality reference genome for a parasitic bivalve with doubly uniparental inheritance (Bivalvia: Unionida).</title>
        <authorList>
            <person name="Smith C.H."/>
        </authorList>
    </citation>
    <scope>NUCLEOTIDE SEQUENCE</scope>
    <source>
        <strain evidence="2">CHS0354</strain>
        <tissue evidence="2">Mantle</tissue>
    </source>
</reference>
<evidence type="ECO:0000313" key="2">
    <source>
        <dbReference type="EMBL" id="KAK3592995.1"/>
    </source>
</evidence>
<keyword evidence="3" id="KW-1185">Reference proteome</keyword>
<dbReference type="EMBL" id="JAEAOA010001405">
    <property type="protein sequence ID" value="KAK3592995.1"/>
    <property type="molecule type" value="Genomic_DNA"/>
</dbReference>
<gene>
    <name evidence="2" type="ORF">CHS0354_023225</name>
</gene>
<proteinExistence type="predicted"/>